<evidence type="ECO:0000313" key="2">
    <source>
        <dbReference type="Proteomes" id="UP000003231"/>
    </source>
</evidence>
<dbReference type="InterPro" id="IPR009998">
    <property type="entry name" value="YfaZ"/>
</dbReference>
<protein>
    <submittedName>
        <fullName evidence="1">YfaZ family protein</fullName>
    </submittedName>
</protein>
<name>A0AB72ZN95_YERPE</name>
<dbReference type="Pfam" id="PF07437">
    <property type="entry name" value="YfaZ"/>
    <property type="match status" value="1"/>
</dbReference>
<dbReference type="AlphaFoldDB" id="A0AB72ZN95"/>
<comment type="caution">
    <text evidence="1">The sequence shown here is derived from an EMBL/GenBank/DDBJ whole genome shotgun (WGS) entry which is preliminary data.</text>
</comment>
<organism evidence="1 2">
    <name type="scientific">Yersinia pestis PY-08</name>
    <dbReference type="NCBI Taxonomy" id="992134"/>
    <lineage>
        <taxon>Bacteria</taxon>
        <taxon>Pseudomonadati</taxon>
        <taxon>Pseudomonadota</taxon>
        <taxon>Gammaproteobacteria</taxon>
        <taxon>Enterobacterales</taxon>
        <taxon>Yersiniaceae</taxon>
        <taxon>Yersinia</taxon>
    </lineage>
</organism>
<dbReference type="EMBL" id="AKRT01000197">
    <property type="protein sequence ID" value="EIR21502.1"/>
    <property type="molecule type" value="Genomic_DNA"/>
</dbReference>
<sequence>MRWNVFRPLTVDVGYRYINMEGKEGRRDNRLADGVYIGAGLNF</sequence>
<dbReference type="Proteomes" id="UP000003231">
    <property type="component" value="Unassembled WGS sequence"/>
</dbReference>
<gene>
    <name evidence="1" type="ORF">YPPY08_1456</name>
</gene>
<accession>A0AB72ZN95</accession>
<evidence type="ECO:0000313" key="1">
    <source>
        <dbReference type="EMBL" id="EIR21502.1"/>
    </source>
</evidence>
<proteinExistence type="predicted"/>
<reference evidence="1 2" key="1">
    <citation type="submission" date="2012-05" db="EMBL/GenBank/DDBJ databases">
        <title>Genome sequence of Yersinia Pestis PY-08.</title>
        <authorList>
            <person name="Santana-Cruz I."/>
            <person name="Sengamalay N."/>
            <person name="McCracken C."/>
            <person name="Daugherty S.C."/>
            <person name="Maroo A."/>
            <person name="Vara P.G."/>
            <person name="Tallon L.J."/>
            <person name="Sadzewicz L."/>
            <person name="Vinetz J.M."/>
            <person name="Cespedes Zambrano M.J."/>
            <person name="Fraser-Liggett C.M."/>
            <person name="Tettelin H."/>
        </authorList>
    </citation>
    <scope>NUCLEOTIDE SEQUENCE [LARGE SCALE GENOMIC DNA]</scope>
    <source>
        <strain evidence="1 2">PY-08</strain>
    </source>
</reference>